<feature type="transmembrane region" description="Helical" evidence="10">
    <location>
        <begin position="201"/>
        <end position="225"/>
    </location>
</feature>
<evidence type="ECO:0000256" key="6">
    <source>
        <dbReference type="ARBA" id="ARBA00022989"/>
    </source>
</evidence>
<evidence type="ECO:0000313" key="12">
    <source>
        <dbReference type="Xenbase" id="XB-GENE-1011524"/>
    </source>
</evidence>
<gene>
    <name evidence="12" type="primary">slc35a3.L</name>
    <name evidence="11" type="synonym">MGC131091</name>
    <name evidence="12" type="synonym">slc35a3</name>
    <name evidence="12" type="synonym">slc35a3.1</name>
    <name evidence="12" type="synonym">slc35a3.1.L</name>
</gene>
<accession>Q3KQ21</accession>
<comment type="subcellular location">
    <subcellularLocation>
        <location evidence="1">Golgi apparatus membrane</location>
        <topology evidence="1">Multi-pass membrane protein</topology>
    </subcellularLocation>
</comment>
<feature type="region of interest" description="Disordered" evidence="9">
    <location>
        <begin position="1"/>
        <end position="29"/>
    </location>
</feature>
<keyword evidence="6 10" id="KW-1133">Transmembrane helix</keyword>
<evidence type="ECO:0000256" key="10">
    <source>
        <dbReference type="SAM" id="Phobius"/>
    </source>
</evidence>
<evidence type="ECO:0000256" key="3">
    <source>
        <dbReference type="ARBA" id="ARBA00022448"/>
    </source>
</evidence>
<feature type="transmembrane region" description="Helical" evidence="10">
    <location>
        <begin position="69"/>
        <end position="90"/>
    </location>
</feature>
<keyword evidence="3" id="KW-0813">Transport</keyword>
<dbReference type="Xenbase" id="XB-GENE-1011524">
    <property type="gene designation" value="slc35a3.L"/>
</dbReference>
<dbReference type="GO" id="GO:0015165">
    <property type="term" value="F:pyrimidine nucleotide-sugar transmembrane transporter activity"/>
    <property type="evidence" value="ECO:0007669"/>
    <property type="project" value="InterPro"/>
</dbReference>
<evidence type="ECO:0000256" key="8">
    <source>
        <dbReference type="ARBA" id="ARBA00023136"/>
    </source>
</evidence>
<name>Q3KQ21_XENLA</name>
<evidence type="ECO:0000313" key="11">
    <source>
        <dbReference type="EMBL" id="AAI06421.1"/>
    </source>
</evidence>
<dbReference type="AGR" id="Xenbase:XB-GENE-1011524"/>
<dbReference type="InterPro" id="IPR037185">
    <property type="entry name" value="EmrE-like"/>
</dbReference>
<dbReference type="GO" id="GO:0000139">
    <property type="term" value="C:Golgi membrane"/>
    <property type="evidence" value="ECO:0007669"/>
    <property type="project" value="UniProtKB-SubCell"/>
</dbReference>
<evidence type="ECO:0000256" key="1">
    <source>
        <dbReference type="ARBA" id="ARBA00004653"/>
    </source>
</evidence>
<evidence type="ECO:0000256" key="7">
    <source>
        <dbReference type="ARBA" id="ARBA00023034"/>
    </source>
</evidence>
<dbReference type="AlphaFoldDB" id="Q3KQ21"/>
<evidence type="ECO:0000256" key="9">
    <source>
        <dbReference type="SAM" id="MobiDB-lite"/>
    </source>
</evidence>
<keyword evidence="4" id="KW-0762">Sugar transport</keyword>
<evidence type="ECO:0000256" key="4">
    <source>
        <dbReference type="ARBA" id="ARBA00022597"/>
    </source>
</evidence>
<protein>
    <submittedName>
        <fullName evidence="11">MGC131091 protein</fullName>
    </submittedName>
</protein>
<sequence>MEKVSEATEPGTAEAASNEPVKTESNESAPTMASQIKYISLGVLVLQTTSLVLTMRYSRMQKEEGPRYLPSTAVVAAEVLKIVACILLVYKDNNYNLRSLKRVLQDEIVNKPMDTLKLAIPSGIYTLQNNLLYVALSNLDAATYQVTYQLKILTTALFSVCMLQKKLATHQWVSLLILMAGVALVQWPADSSKTPNKEVSMGSGIVGLMAVITACFSSGLLGSILKRF</sequence>
<dbReference type="EMBL" id="BC106420">
    <property type="protein sequence ID" value="AAI06421.1"/>
    <property type="molecule type" value="mRNA"/>
</dbReference>
<dbReference type="NCBIfam" id="TIGR00803">
    <property type="entry name" value="nst"/>
    <property type="match status" value="1"/>
</dbReference>
<comment type="similarity">
    <text evidence="2">Belongs to the nucleotide-sugar transporter family. SLC35A subfamily.</text>
</comment>
<feature type="transmembrane region" description="Helical" evidence="10">
    <location>
        <begin position="172"/>
        <end position="189"/>
    </location>
</feature>
<dbReference type="SUPFAM" id="SSF103481">
    <property type="entry name" value="Multidrug resistance efflux transporter EmrE"/>
    <property type="match status" value="1"/>
</dbReference>
<organism evidence="11">
    <name type="scientific">Xenopus laevis</name>
    <name type="common">African clawed frog</name>
    <dbReference type="NCBI Taxonomy" id="8355"/>
    <lineage>
        <taxon>Eukaryota</taxon>
        <taxon>Metazoa</taxon>
        <taxon>Chordata</taxon>
        <taxon>Craniata</taxon>
        <taxon>Vertebrata</taxon>
        <taxon>Euteleostomi</taxon>
        <taxon>Amphibia</taxon>
        <taxon>Batrachia</taxon>
        <taxon>Anura</taxon>
        <taxon>Pipoidea</taxon>
        <taxon>Pipidae</taxon>
        <taxon>Xenopodinae</taxon>
        <taxon>Xenopus</taxon>
        <taxon>Xenopus</taxon>
    </lineage>
</organism>
<dbReference type="Bgee" id="734793">
    <property type="expression patterns" value="Expressed in zone of skin and 7 other cell types or tissues"/>
</dbReference>
<keyword evidence="7" id="KW-0333">Golgi apparatus</keyword>
<dbReference type="Gene3D" id="1.10.3730.20">
    <property type="match status" value="1"/>
</dbReference>
<dbReference type="PANTHER" id="PTHR10231">
    <property type="entry name" value="NUCLEOTIDE-SUGAR TRANSMEMBRANE TRANSPORTER"/>
    <property type="match status" value="1"/>
</dbReference>
<feature type="transmembrane region" description="Helical" evidence="10">
    <location>
        <begin position="38"/>
        <end position="57"/>
    </location>
</feature>
<dbReference type="Pfam" id="PF04142">
    <property type="entry name" value="Nuc_sug_transp"/>
    <property type="match status" value="1"/>
</dbReference>
<keyword evidence="8 10" id="KW-0472">Membrane</keyword>
<reference evidence="11" key="1">
    <citation type="submission" date="2005-10" db="EMBL/GenBank/DDBJ databases">
        <authorList>
            <consortium name="NIH - Xenopus Gene Collection (XGC) project"/>
        </authorList>
    </citation>
    <scope>NUCLEOTIDE SEQUENCE [LARGE SCALE MRNA]</scope>
    <source>
        <tissue evidence="11">Embryo</tissue>
    </source>
</reference>
<keyword evidence="5 10" id="KW-0812">Transmembrane</keyword>
<dbReference type="FunFam" id="1.10.3730.20:FF:000037">
    <property type="entry name" value="Nucleotide Sugar TransPorter family"/>
    <property type="match status" value="1"/>
</dbReference>
<proteinExistence type="evidence at transcript level"/>
<evidence type="ECO:0000256" key="2">
    <source>
        <dbReference type="ARBA" id="ARBA00009976"/>
    </source>
</evidence>
<dbReference type="InterPro" id="IPR007271">
    <property type="entry name" value="Nuc_sug_transpt"/>
</dbReference>
<evidence type="ECO:0000256" key="5">
    <source>
        <dbReference type="ARBA" id="ARBA00022692"/>
    </source>
</evidence>